<accession>A0ABY0UFD4</accession>
<organism evidence="1 2">
    <name type="scientific">Pseudomonas trivialis</name>
    <dbReference type="NCBI Taxonomy" id="200450"/>
    <lineage>
        <taxon>Bacteria</taxon>
        <taxon>Pseudomonadati</taxon>
        <taxon>Pseudomonadota</taxon>
        <taxon>Gammaproteobacteria</taxon>
        <taxon>Pseudomonadales</taxon>
        <taxon>Pseudomonadaceae</taxon>
        <taxon>Pseudomonas</taxon>
    </lineage>
</organism>
<name>A0ABY0UFD4_9PSED</name>
<gene>
    <name evidence="1" type="ORF">SAMN04490205_2978</name>
</gene>
<proteinExistence type="predicted"/>
<dbReference type="EMBL" id="LT629760">
    <property type="protein sequence ID" value="SDS59317.1"/>
    <property type="molecule type" value="Genomic_DNA"/>
</dbReference>
<evidence type="ECO:0000313" key="1">
    <source>
        <dbReference type="EMBL" id="SDS59317.1"/>
    </source>
</evidence>
<dbReference type="Gene3D" id="3.40.1350.10">
    <property type="match status" value="1"/>
</dbReference>
<dbReference type="InterPro" id="IPR011856">
    <property type="entry name" value="tRNA_endonuc-like_dom_sf"/>
</dbReference>
<evidence type="ECO:0000313" key="2">
    <source>
        <dbReference type="Proteomes" id="UP000183126"/>
    </source>
</evidence>
<keyword evidence="2" id="KW-1185">Reference proteome</keyword>
<dbReference type="Proteomes" id="UP000183126">
    <property type="component" value="Chromosome I"/>
</dbReference>
<reference evidence="1 2" key="1">
    <citation type="submission" date="2016-10" db="EMBL/GenBank/DDBJ databases">
        <authorList>
            <person name="Varghese N."/>
            <person name="Submissions S."/>
        </authorList>
    </citation>
    <scope>NUCLEOTIDE SEQUENCE [LARGE SCALE GENOMIC DNA]</scope>
    <source>
        <strain evidence="1 2">BS3111</strain>
    </source>
</reference>
<protein>
    <submittedName>
        <fullName evidence="1">Uncharacterized protein</fullName>
    </submittedName>
</protein>
<sequence>MVMKEAELQDAVVRILQDQDLASRITNLGYFRGRKKGSRPGYREYSYRNILTDRYDSSVIWICDRFAKWEISLVGGINPTNISLDKSDRLYPDIIAYDECKNFFLFELKVGSKTEREAVTELFAYVFELRTLMPTLNNHEISLIIISDEFGVLLSHAVLQVLSFFGMKVLCLRPKNKIYLNFEIVDPLKSLGMKDYRLSDKAISVYSLSLYQHKKVSLKANENIEMILKVVDDMLLDRANRLGSNGFYFLHKNEYTENTCGPVATYFITIGLLDPFKLLDVPSLLSRKTNISSFLLDIASDHDSHLQNHFYELVSEAEQFLKKFYHVTYETPASYRQFSRAFESWQNVCAVSCNVWGEFGEFVREILYSNKTGEDFFNEELDHTNPFCLWEALEVVFSGSNGIDFDDS</sequence>